<accession>A0ABT4IGE8</accession>
<name>A0ABT4IGE8_9EURY</name>
<dbReference type="Proteomes" id="UP001141422">
    <property type="component" value="Unassembled WGS sequence"/>
</dbReference>
<comment type="caution">
    <text evidence="2">The sequence shown here is derived from an EMBL/GenBank/DDBJ whole genome shotgun (WGS) entry which is preliminary data.</text>
</comment>
<proteinExistence type="predicted"/>
<protein>
    <submittedName>
        <fullName evidence="2">Uncharacterized protein</fullName>
    </submittedName>
</protein>
<gene>
    <name evidence="2" type="ORF">O0S10_06170</name>
</gene>
<evidence type="ECO:0000313" key="2">
    <source>
        <dbReference type="EMBL" id="MCZ0860813.1"/>
    </source>
</evidence>
<dbReference type="EMBL" id="JAPTGB010000011">
    <property type="protein sequence ID" value="MCZ0860813.1"/>
    <property type="molecule type" value="Genomic_DNA"/>
</dbReference>
<keyword evidence="3" id="KW-1185">Reference proteome</keyword>
<organism evidence="2 3">
    <name type="scientific">Methanocorpusculum petauri</name>
    <dbReference type="NCBI Taxonomy" id="3002863"/>
    <lineage>
        <taxon>Archaea</taxon>
        <taxon>Methanobacteriati</taxon>
        <taxon>Methanobacteriota</taxon>
        <taxon>Stenosarchaea group</taxon>
        <taxon>Methanomicrobia</taxon>
        <taxon>Methanomicrobiales</taxon>
        <taxon>Methanocorpusculaceae</taxon>
        <taxon>Methanocorpusculum</taxon>
    </lineage>
</organism>
<evidence type="ECO:0000256" key="1">
    <source>
        <dbReference type="SAM" id="MobiDB-lite"/>
    </source>
</evidence>
<evidence type="ECO:0000313" key="3">
    <source>
        <dbReference type="Proteomes" id="UP001141422"/>
    </source>
</evidence>
<sequence>MENENKFLCDVPDIGKVYVNVVGDASVEATAVSRDYRPGNIGSNHEEQVEDTGEIKILE</sequence>
<feature type="region of interest" description="Disordered" evidence="1">
    <location>
        <begin position="35"/>
        <end position="59"/>
    </location>
</feature>
<dbReference type="RefSeq" id="WP_268925014.1">
    <property type="nucleotide sequence ID" value="NZ_JAPTGB010000011.1"/>
</dbReference>
<reference evidence="2" key="1">
    <citation type="submission" date="2022-12" db="EMBL/GenBank/DDBJ databases">
        <title>Isolation and characterisation of novel Methanocorpusculum spp. from native Australian herbivores indicates the genus is ancestrally host-associated.</title>
        <authorList>
            <person name="Volmer J.G."/>
            <person name="Soo R.M."/>
            <person name="Evans P.N."/>
            <person name="Hoedt E.C."/>
            <person name="Astorga Alsina A.L."/>
            <person name="Woodcroft B.J."/>
            <person name="Tyson G.W."/>
            <person name="Hugenholtz P."/>
            <person name="Morrison M."/>
        </authorList>
    </citation>
    <scope>NUCLEOTIDE SEQUENCE</scope>
    <source>
        <strain evidence="2">MG</strain>
    </source>
</reference>